<comment type="catalytic activity">
    <reaction evidence="1">
        <text>D-glucuronate = D-fructuronate</text>
        <dbReference type="Rhea" id="RHEA:13049"/>
        <dbReference type="ChEBI" id="CHEBI:58720"/>
        <dbReference type="ChEBI" id="CHEBI:59863"/>
        <dbReference type="EC" id="5.3.1.12"/>
    </reaction>
</comment>
<name>G9ZHB3_9GAMM</name>
<feature type="region of interest" description="Disordered" evidence="7">
    <location>
        <begin position="374"/>
        <end position="408"/>
    </location>
</feature>
<evidence type="ECO:0000313" key="8">
    <source>
        <dbReference type="EMBL" id="EHM52666.1"/>
    </source>
</evidence>
<feature type="compositionally biased region" description="Low complexity" evidence="7">
    <location>
        <begin position="305"/>
        <end position="331"/>
    </location>
</feature>
<dbReference type="Gene3D" id="3.20.20.140">
    <property type="entry name" value="Metal-dependent hydrolases"/>
    <property type="match status" value="2"/>
</dbReference>
<organism evidence="8 9">
    <name type="scientific">Cardiobacterium valvarum F0432</name>
    <dbReference type="NCBI Taxonomy" id="797473"/>
    <lineage>
        <taxon>Bacteria</taxon>
        <taxon>Pseudomonadati</taxon>
        <taxon>Pseudomonadota</taxon>
        <taxon>Gammaproteobacteria</taxon>
        <taxon>Cardiobacteriales</taxon>
        <taxon>Cardiobacteriaceae</taxon>
        <taxon>Cardiobacterium</taxon>
    </lineage>
</organism>
<comment type="similarity">
    <text evidence="3">Belongs to the metallo-dependent hydrolases superfamily. Uronate isomerase family.</text>
</comment>
<evidence type="ECO:0000256" key="4">
    <source>
        <dbReference type="ARBA" id="ARBA00012546"/>
    </source>
</evidence>
<dbReference type="SUPFAM" id="SSF51556">
    <property type="entry name" value="Metallo-dependent hydrolases"/>
    <property type="match status" value="1"/>
</dbReference>
<gene>
    <name evidence="8" type="ORF">HMPREF9080_02221</name>
</gene>
<protein>
    <recommendedName>
        <fullName evidence="5">Uronate isomerase</fullName>
        <ecNumber evidence="4">5.3.1.12</ecNumber>
    </recommendedName>
</protein>
<comment type="caution">
    <text evidence="8">The sequence shown here is derived from an EMBL/GenBank/DDBJ whole genome shotgun (WGS) entry which is preliminary data.</text>
</comment>
<dbReference type="GO" id="GO:0042840">
    <property type="term" value="P:D-glucuronate catabolic process"/>
    <property type="evidence" value="ECO:0007669"/>
    <property type="project" value="TreeGrafter"/>
</dbReference>
<feature type="compositionally biased region" description="Polar residues" evidence="7">
    <location>
        <begin position="334"/>
        <end position="348"/>
    </location>
</feature>
<dbReference type="STRING" id="797473.HMPREF9080_02221"/>
<dbReference type="Pfam" id="PF02614">
    <property type="entry name" value="UxaC"/>
    <property type="match status" value="1"/>
</dbReference>
<dbReference type="Proteomes" id="UP000004750">
    <property type="component" value="Unassembled WGS sequence"/>
</dbReference>
<dbReference type="GO" id="GO:0008880">
    <property type="term" value="F:glucuronate isomerase activity"/>
    <property type="evidence" value="ECO:0007669"/>
    <property type="project" value="UniProtKB-EC"/>
</dbReference>
<feature type="region of interest" description="Disordered" evidence="7">
    <location>
        <begin position="305"/>
        <end position="362"/>
    </location>
</feature>
<evidence type="ECO:0000256" key="1">
    <source>
        <dbReference type="ARBA" id="ARBA00001165"/>
    </source>
</evidence>
<sequence>MTFLTDDFLLHNDTARTLYHDYAKDQPIYDYHCHLPPADIAANRQFADLAAIWLEGDHYKWRSLRTLGIPERLITGDASPREKFQTYAEAVPHFIGNPLYHWTHLELKRPFGITTLLNGASAEAVWQEANARLKEPTFRARGILEQMNVKMVGTTDDPCDSLEHHAAIAADKTFTVKIRPSWRPDKAIKIEHADYPAYIERLEAASGITIRRYHDLTAALDKRLEHFAAHGCLASDHGLEILRYAAVPDEKNLDTILANRLGGKTPSEQETAQFQTALLVHLGREYARRGWVMQLQSTSSATTTAACTPASARTAATTPSATAPSRTTSPPCSMPSTKPDNCQKPSSIPSTRATTPCSPPCAATTRAKACAAKYSSAPAGGSTTKKTAWKRNSPPTRKWASSRPSSAC</sequence>
<evidence type="ECO:0000256" key="5">
    <source>
        <dbReference type="ARBA" id="ARBA00020555"/>
    </source>
</evidence>
<dbReference type="InterPro" id="IPR003766">
    <property type="entry name" value="Uronate_isomerase"/>
</dbReference>
<dbReference type="UniPathway" id="UPA00246"/>
<evidence type="ECO:0000256" key="2">
    <source>
        <dbReference type="ARBA" id="ARBA00004892"/>
    </source>
</evidence>
<keyword evidence="6 8" id="KW-0413">Isomerase</keyword>
<reference evidence="8 9" key="1">
    <citation type="submission" date="2011-08" db="EMBL/GenBank/DDBJ databases">
        <authorList>
            <person name="Weinstock G."/>
            <person name="Sodergren E."/>
            <person name="Clifton S."/>
            <person name="Fulton L."/>
            <person name="Fulton B."/>
            <person name="Courtney L."/>
            <person name="Fronick C."/>
            <person name="Harrison M."/>
            <person name="Strong C."/>
            <person name="Farmer C."/>
            <person name="Delahaunty K."/>
            <person name="Markovic C."/>
            <person name="Hall O."/>
            <person name="Minx P."/>
            <person name="Tomlinson C."/>
            <person name="Mitreva M."/>
            <person name="Hou S."/>
            <person name="Chen J."/>
            <person name="Wollam A."/>
            <person name="Pepin K.H."/>
            <person name="Johnson M."/>
            <person name="Bhonagiri V."/>
            <person name="Zhang X."/>
            <person name="Suruliraj S."/>
            <person name="Warren W."/>
            <person name="Chinwalla A."/>
            <person name="Mardis E.R."/>
            <person name="Wilson R.K."/>
        </authorList>
    </citation>
    <scope>NUCLEOTIDE SEQUENCE [LARGE SCALE GENOMIC DNA]</scope>
    <source>
        <strain evidence="8 9">F0432</strain>
    </source>
</reference>
<accession>G9ZHB3</accession>
<evidence type="ECO:0000256" key="7">
    <source>
        <dbReference type="SAM" id="MobiDB-lite"/>
    </source>
</evidence>
<comment type="pathway">
    <text evidence="2">Carbohydrate metabolism; pentose and glucuronate interconversion.</text>
</comment>
<evidence type="ECO:0000256" key="3">
    <source>
        <dbReference type="ARBA" id="ARBA00008397"/>
    </source>
</evidence>
<dbReference type="AlphaFoldDB" id="G9ZHB3"/>
<evidence type="ECO:0000313" key="9">
    <source>
        <dbReference type="Proteomes" id="UP000004750"/>
    </source>
</evidence>
<dbReference type="EMBL" id="AGCM01000126">
    <property type="protein sequence ID" value="EHM52666.1"/>
    <property type="molecule type" value="Genomic_DNA"/>
</dbReference>
<dbReference type="PANTHER" id="PTHR30068:SF4">
    <property type="entry name" value="URONATE ISOMERASE"/>
    <property type="match status" value="1"/>
</dbReference>
<dbReference type="PATRIC" id="fig|797473.3.peg.1815"/>
<feature type="compositionally biased region" description="Low complexity" evidence="7">
    <location>
        <begin position="349"/>
        <end position="362"/>
    </location>
</feature>
<dbReference type="HOGENOM" id="CLU_044465_2_0_6"/>
<dbReference type="NCBIfam" id="NF002794">
    <property type="entry name" value="PRK02925.1"/>
    <property type="match status" value="1"/>
</dbReference>
<proteinExistence type="inferred from homology"/>
<dbReference type="GO" id="GO:0019698">
    <property type="term" value="P:D-galacturonate catabolic process"/>
    <property type="evidence" value="ECO:0007669"/>
    <property type="project" value="TreeGrafter"/>
</dbReference>
<dbReference type="InterPro" id="IPR032466">
    <property type="entry name" value="Metal_Hydrolase"/>
</dbReference>
<evidence type="ECO:0000256" key="6">
    <source>
        <dbReference type="ARBA" id="ARBA00023235"/>
    </source>
</evidence>
<dbReference type="EC" id="5.3.1.12" evidence="4"/>
<dbReference type="PANTHER" id="PTHR30068">
    <property type="entry name" value="URONATE ISOMERASE"/>
    <property type="match status" value="1"/>
</dbReference>